<organism evidence="4 5">
    <name type="scientific">Acinetobacter guillouiae</name>
    <name type="common">Acinetobacter genomosp. 11</name>
    <dbReference type="NCBI Taxonomy" id="106649"/>
    <lineage>
        <taxon>Bacteria</taxon>
        <taxon>Pseudomonadati</taxon>
        <taxon>Pseudomonadota</taxon>
        <taxon>Gammaproteobacteria</taxon>
        <taxon>Moraxellales</taxon>
        <taxon>Moraxellaceae</taxon>
        <taxon>Acinetobacter</taxon>
    </lineage>
</organism>
<evidence type="ECO:0000313" key="5">
    <source>
        <dbReference type="Proteomes" id="UP000887320"/>
    </source>
</evidence>
<proteinExistence type="inferred from homology"/>
<comment type="subcellular location">
    <subcellularLocation>
        <location evidence="2">Cytoplasm</location>
    </subcellularLocation>
</comment>
<dbReference type="SUPFAM" id="SSF52402">
    <property type="entry name" value="Adenine nucleotide alpha hydrolases-like"/>
    <property type="match status" value="1"/>
</dbReference>
<evidence type="ECO:0000256" key="1">
    <source>
        <dbReference type="ARBA" id="ARBA00008791"/>
    </source>
</evidence>
<dbReference type="CDD" id="cd00293">
    <property type="entry name" value="USP-like"/>
    <property type="match status" value="1"/>
</dbReference>
<dbReference type="EMBL" id="JAHWXT010000004">
    <property type="protein sequence ID" value="MCF0265285.1"/>
    <property type="molecule type" value="Genomic_DNA"/>
</dbReference>
<dbReference type="Pfam" id="PF00582">
    <property type="entry name" value="Usp"/>
    <property type="match status" value="1"/>
</dbReference>
<dbReference type="PANTHER" id="PTHR46268">
    <property type="entry name" value="STRESS RESPONSE PROTEIN NHAX"/>
    <property type="match status" value="1"/>
</dbReference>
<dbReference type="PANTHER" id="PTHR46268:SF15">
    <property type="entry name" value="UNIVERSAL STRESS PROTEIN HP_0031"/>
    <property type="match status" value="1"/>
</dbReference>
<dbReference type="AlphaFoldDB" id="A0A077L296"/>
<accession>A0A077L296</accession>
<keyword evidence="2" id="KW-0963">Cytoplasm</keyword>
<dbReference type="Gene3D" id="3.40.50.620">
    <property type="entry name" value="HUPs"/>
    <property type="match status" value="1"/>
</dbReference>
<evidence type="ECO:0000256" key="2">
    <source>
        <dbReference type="PIRNR" id="PIRNR006276"/>
    </source>
</evidence>
<evidence type="ECO:0000259" key="3">
    <source>
        <dbReference type="Pfam" id="PF00582"/>
    </source>
</evidence>
<protein>
    <recommendedName>
        <fullName evidence="2">Universal stress protein</fullName>
    </recommendedName>
</protein>
<dbReference type="PRINTS" id="PR01438">
    <property type="entry name" value="UNVRSLSTRESS"/>
</dbReference>
<dbReference type="KEGG" id="agu:AS4_22480"/>
<dbReference type="InterPro" id="IPR006016">
    <property type="entry name" value="UspA"/>
</dbReference>
<comment type="similarity">
    <text evidence="1 2">Belongs to the universal stress protein A family.</text>
</comment>
<name>A0A077L296_ACIGI</name>
<feature type="domain" description="UspA" evidence="3">
    <location>
        <begin position="3"/>
        <end position="147"/>
    </location>
</feature>
<dbReference type="PIRSF" id="PIRSF006276">
    <property type="entry name" value="UspA"/>
    <property type="match status" value="1"/>
</dbReference>
<reference evidence="4" key="1">
    <citation type="submission" date="2021-07" db="EMBL/GenBank/DDBJ databases">
        <authorList>
            <person name="Fernandez M."/>
            <person name="Pereira P."/>
            <person name="Torres Tejerizo G.A."/>
            <person name="Gonzalez P."/>
            <person name="Agostini E."/>
        </authorList>
    </citation>
    <scope>NUCLEOTIDE SEQUENCE</scope>
    <source>
        <strain evidence="4">SFC 500-1A</strain>
    </source>
</reference>
<dbReference type="Proteomes" id="UP000887320">
    <property type="component" value="Unassembled WGS sequence"/>
</dbReference>
<gene>
    <name evidence="4" type="ORF">KW868_12560</name>
</gene>
<dbReference type="GeneID" id="67744314"/>
<dbReference type="RefSeq" id="WP_004720286.1">
    <property type="nucleotide sequence ID" value="NZ_AP014630.1"/>
</dbReference>
<dbReference type="GO" id="GO:0005737">
    <property type="term" value="C:cytoplasm"/>
    <property type="evidence" value="ECO:0007669"/>
    <property type="project" value="UniProtKB-SubCell"/>
</dbReference>
<dbReference type="InterPro" id="IPR014729">
    <property type="entry name" value="Rossmann-like_a/b/a_fold"/>
</dbReference>
<comment type="caution">
    <text evidence="4">The sequence shown here is derived from an EMBL/GenBank/DDBJ whole genome shotgun (WGS) entry which is preliminary data.</text>
</comment>
<sequence>MAYQHILLAVDDSPISYAALEHAEKLALAFNCKITVMSVIAVDPFKGVDFYKIAPAVTQYLFEAEKNALARLKDIQETLVHHGVTTVDTKVVREVPPATGILDVADELNVDLIVMGSHGRTGLKKFFLGSVAQEVLSISPLPVLIIKSTQEEA</sequence>
<evidence type="ECO:0000313" key="4">
    <source>
        <dbReference type="EMBL" id="MCF0265285.1"/>
    </source>
</evidence>
<dbReference type="InterPro" id="IPR006015">
    <property type="entry name" value="Universal_stress_UspA"/>
</dbReference>